<proteinExistence type="predicted"/>
<evidence type="ECO:0000313" key="1">
    <source>
        <dbReference type="EMBL" id="TVP41535.1"/>
    </source>
</evidence>
<dbReference type="Proteomes" id="UP000315289">
    <property type="component" value="Unassembled WGS sequence"/>
</dbReference>
<sequence length="43" mass="4956">MELSQKYDSQHEVRFSEIQNDVKSLILDDCKYLTNGVLPGLDL</sequence>
<evidence type="ECO:0000313" key="2">
    <source>
        <dbReference type="Proteomes" id="UP000315289"/>
    </source>
</evidence>
<name>A0A557SY51_9ARCH</name>
<organism evidence="1 2">
    <name type="scientific">Candidatus Nitrosocosmicus arcticus</name>
    <dbReference type="NCBI Taxonomy" id="2035267"/>
    <lineage>
        <taxon>Archaea</taxon>
        <taxon>Nitrososphaerota</taxon>
        <taxon>Nitrososphaeria</taxon>
        <taxon>Nitrososphaerales</taxon>
        <taxon>Nitrososphaeraceae</taxon>
        <taxon>Candidatus Nitrosocosmicus</taxon>
    </lineage>
</organism>
<reference evidence="1 2" key="1">
    <citation type="journal article" date="2019" name="Front. Microbiol.">
        <title>Ammonia Oxidation by the Arctic Terrestrial Thaumarchaeote Candidatus Nitrosocosmicus arcticus Is Stimulated by Increasing Temperatures.</title>
        <authorList>
            <person name="Alves R.J.E."/>
            <person name="Kerou M."/>
            <person name="Zappe A."/>
            <person name="Bittner R."/>
            <person name="Abby S.S."/>
            <person name="Schmidt H.A."/>
            <person name="Pfeifer K."/>
            <person name="Schleper C."/>
        </authorList>
    </citation>
    <scope>NUCLEOTIDE SEQUENCE [LARGE SCALE GENOMIC DNA]</scope>
    <source>
        <strain evidence="1 2">Kfb</strain>
    </source>
</reference>
<dbReference type="AlphaFoldDB" id="A0A557SY51"/>
<gene>
    <name evidence="1" type="ORF">NARC_30250</name>
</gene>
<dbReference type="EMBL" id="VOAH01000003">
    <property type="protein sequence ID" value="TVP41535.1"/>
    <property type="molecule type" value="Genomic_DNA"/>
</dbReference>
<keyword evidence="2" id="KW-1185">Reference proteome</keyword>
<accession>A0A557SY51</accession>
<comment type="caution">
    <text evidence="1">The sequence shown here is derived from an EMBL/GenBank/DDBJ whole genome shotgun (WGS) entry which is preliminary data.</text>
</comment>
<protein>
    <submittedName>
        <fullName evidence="1">Uncharacterized protein</fullName>
    </submittedName>
</protein>